<dbReference type="Pfam" id="PF23559">
    <property type="entry name" value="WHD_DRP"/>
    <property type="match status" value="1"/>
</dbReference>
<feature type="domain" description="Disease resistance protein winged helix" evidence="8">
    <location>
        <begin position="445"/>
        <end position="515"/>
    </location>
</feature>
<reference evidence="10 11" key="1">
    <citation type="journal article" date="2021" name="Commun. Biol.">
        <title>The genome of Shorea leprosula (Dipterocarpaceae) highlights the ecological relevance of drought in aseasonal tropical rainforests.</title>
        <authorList>
            <person name="Ng K.K.S."/>
            <person name="Kobayashi M.J."/>
            <person name="Fawcett J.A."/>
            <person name="Hatakeyama M."/>
            <person name="Paape T."/>
            <person name="Ng C.H."/>
            <person name="Ang C.C."/>
            <person name="Tnah L.H."/>
            <person name="Lee C.T."/>
            <person name="Nishiyama T."/>
            <person name="Sese J."/>
            <person name="O'Brien M.J."/>
            <person name="Copetti D."/>
            <person name="Mohd Noor M.I."/>
            <person name="Ong R.C."/>
            <person name="Putra M."/>
            <person name="Sireger I.Z."/>
            <person name="Indrioko S."/>
            <person name="Kosugi Y."/>
            <person name="Izuno A."/>
            <person name="Isagi Y."/>
            <person name="Lee S.L."/>
            <person name="Shimizu K.K."/>
        </authorList>
    </citation>
    <scope>NUCLEOTIDE SEQUENCE [LARGE SCALE GENOMIC DNA]</scope>
    <source>
        <strain evidence="10">214</strain>
    </source>
</reference>
<dbReference type="GO" id="GO:0051707">
    <property type="term" value="P:response to other organism"/>
    <property type="evidence" value="ECO:0007669"/>
    <property type="project" value="UniProtKB-ARBA"/>
</dbReference>
<evidence type="ECO:0000256" key="1">
    <source>
        <dbReference type="ARBA" id="ARBA00022614"/>
    </source>
</evidence>
<dbReference type="CDD" id="cd14798">
    <property type="entry name" value="RX-CC_like"/>
    <property type="match status" value="1"/>
</dbReference>
<dbReference type="GO" id="GO:0043531">
    <property type="term" value="F:ADP binding"/>
    <property type="evidence" value="ECO:0007669"/>
    <property type="project" value="InterPro"/>
</dbReference>
<evidence type="ECO:0000313" key="10">
    <source>
        <dbReference type="EMBL" id="GKV02314.1"/>
    </source>
</evidence>
<dbReference type="InterPro" id="IPR038005">
    <property type="entry name" value="RX-like_CC"/>
</dbReference>
<evidence type="ECO:0000259" key="8">
    <source>
        <dbReference type="Pfam" id="PF23559"/>
    </source>
</evidence>
<dbReference type="SUPFAM" id="SSF52058">
    <property type="entry name" value="L domain-like"/>
    <property type="match status" value="2"/>
</dbReference>
<protein>
    <recommendedName>
        <fullName evidence="12">Disease resistance RPP13-like protein 1</fullName>
    </recommendedName>
</protein>
<keyword evidence="3" id="KW-0547">Nucleotide-binding</keyword>
<evidence type="ECO:0000256" key="3">
    <source>
        <dbReference type="ARBA" id="ARBA00022741"/>
    </source>
</evidence>
<dbReference type="Pfam" id="PF18052">
    <property type="entry name" value="Rx_N"/>
    <property type="match status" value="1"/>
</dbReference>
<dbReference type="GO" id="GO:0005524">
    <property type="term" value="F:ATP binding"/>
    <property type="evidence" value="ECO:0007669"/>
    <property type="project" value="UniProtKB-KW"/>
</dbReference>
<evidence type="ECO:0000256" key="2">
    <source>
        <dbReference type="ARBA" id="ARBA00022737"/>
    </source>
</evidence>
<dbReference type="FunFam" id="3.40.50.300:FF:001091">
    <property type="entry name" value="Probable disease resistance protein At1g61300"/>
    <property type="match status" value="1"/>
</dbReference>
<evidence type="ECO:0008006" key="12">
    <source>
        <dbReference type="Google" id="ProtNLM"/>
    </source>
</evidence>
<dbReference type="PANTHER" id="PTHR36766:SF51">
    <property type="entry name" value="DISEASE RESISTANCE RPP13-LIKE PROTEIN 1"/>
    <property type="match status" value="1"/>
</dbReference>
<evidence type="ECO:0000256" key="5">
    <source>
        <dbReference type="ARBA" id="ARBA00022840"/>
    </source>
</evidence>
<keyword evidence="2" id="KW-0677">Repeat</keyword>
<dbReference type="PRINTS" id="PR00364">
    <property type="entry name" value="DISEASERSIST"/>
</dbReference>
<dbReference type="Proteomes" id="UP001054252">
    <property type="component" value="Unassembled WGS sequence"/>
</dbReference>
<dbReference type="GO" id="GO:0006952">
    <property type="term" value="P:defense response"/>
    <property type="evidence" value="ECO:0007669"/>
    <property type="project" value="UniProtKB-KW"/>
</dbReference>
<name>A0AAV5IR22_9ROSI</name>
<dbReference type="Pfam" id="PF00931">
    <property type="entry name" value="NB-ARC"/>
    <property type="match status" value="1"/>
</dbReference>
<dbReference type="SUPFAM" id="SSF52540">
    <property type="entry name" value="P-loop containing nucleoside triphosphate hydrolases"/>
    <property type="match status" value="1"/>
</dbReference>
<feature type="domain" description="Disease resistance N-terminal" evidence="7">
    <location>
        <begin position="14"/>
        <end position="92"/>
    </location>
</feature>
<keyword evidence="11" id="KW-1185">Reference proteome</keyword>
<dbReference type="InterPro" id="IPR002182">
    <property type="entry name" value="NB-ARC"/>
</dbReference>
<dbReference type="InterPro" id="IPR056789">
    <property type="entry name" value="LRR_R13L1-DRL21"/>
</dbReference>
<dbReference type="InterPro" id="IPR032675">
    <property type="entry name" value="LRR_dom_sf"/>
</dbReference>
<comment type="caution">
    <text evidence="10">The sequence shown here is derived from an EMBL/GenBank/DDBJ whole genome shotgun (WGS) entry which is preliminary data.</text>
</comment>
<dbReference type="InterPro" id="IPR027417">
    <property type="entry name" value="P-loop_NTPase"/>
</dbReference>
<evidence type="ECO:0000313" key="11">
    <source>
        <dbReference type="Proteomes" id="UP001054252"/>
    </source>
</evidence>
<evidence type="ECO:0000256" key="4">
    <source>
        <dbReference type="ARBA" id="ARBA00022821"/>
    </source>
</evidence>
<keyword evidence="5" id="KW-0067">ATP-binding</keyword>
<evidence type="ECO:0000259" key="7">
    <source>
        <dbReference type="Pfam" id="PF18052"/>
    </source>
</evidence>
<dbReference type="Gene3D" id="3.80.10.10">
    <property type="entry name" value="Ribonuclease Inhibitor"/>
    <property type="match status" value="2"/>
</dbReference>
<dbReference type="InterPro" id="IPR042197">
    <property type="entry name" value="Apaf_helical"/>
</dbReference>
<dbReference type="InterPro" id="IPR041118">
    <property type="entry name" value="Rx_N"/>
</dbReference>
<sequence>MEVGAALVSVTFEWVINKLESKTIEWFELGKEARDALENWKKLLPSIRDVLEDAETKQLTNNAVKKWLSELRDIAYDMEDILHGVEADARRMGLNLKPCDQANTSRAIKLIPTASCFTGCSCIPGDFKVDRETISKIKGITDRLKDIKARKETLDLKIEHGTNGVVTTQRNFTTEVPESRVYGREKDKDAILQMLLKDEDSTKSFSVIPIVGMGGLGKTTLARLVYNDEKLKGVFQKKAWVYVSDKFDVLGITKSILRQMNEEVSDSEDPGKLQLKLKELLTGQKFLLVLDDVWNRDYLRWEGLERLFTSGGHGSKIIVTTRNEFVGNIMGGDESRVCRLDLLPENECLSLLARHALETENFNSHGHLKGIGEEIVKQCGRLPLAVKTIAGLLREDHSNPDKWMQVLKSDLWKVSEGQGGILPALRLSYHHLPFQLKACFAYCAIFQKGYEFEEGDLVSLWMGQGLLRQQQAEGVKQMKSLGRQYYLDLLSRSFFQRSSNNKSRFVMHDHMVDLARCVASETCYHLSMSDCRIPEVTRHLSFFCGKYDTYQRFKVMDKMKSLRTFLPLFPVGSYGSNYLSYRVVHDLFSKMRCLRVLSFRGYGIKKVPDSIGDLKLLCYVNLSGTQIQSLPDSVGFLVYLQTLILSYCQKLTQLPKGIVNLADLLHLDITGTWSLKELPSGIGQLTNLLTLPKFIIGNDGGLRLGELKNLKHLQGKLLISDLHNVSNFQDANEASLYKIEGLDELVLQWSDDFQTSRNGSNEDKVLSQLKPHYNLRRFTIVFFGGLKFPSWISDSSLSKLEYLELRGCQNITSLPSLGQLPLLKELIIKGMSEFNGDNSFSGSFSSLEELTLEDCPKLIGKLPGHLPSLKSLVIQRCPQLSYSPLSLPSLGVLEITDCNEAILRSMMNVTCLTSLQIERISKLTCLPKSITQFLTAVETVDIEECDELTCLWEDGASLVSLKCLRIQKCPLLVSLPDLLPSSLEILSLEKCDNLDCLPNGLHGLTCLKELSIGKCKKFVRFPVTGLPLHLKKLQLEDLVVLESLPDGLMKIGDGGNNMLQLEELVIKGCEQLKSFPRDN</sequence>
<dbReference type="Gene3D" id="3.40.50.300">
    <property type="entry name" value="P-loop containing nucleotide triphosphate hydrolases"/>
    <property type="match status" value="1"/>
</dbReference>
<dbReference type="EMBL" id="BPVZ01000018">
    <property type="protein sequence ID" value="GKV02314.1"/>
    <property type="molecule type" value="Genomic_DNA"/>
</dbReference>
<dbReference type="Pfam" id="PF25019">
    <property type="entry name" value="LRR_R13L1-DRL21"/>
    <property type="match status" value="1"/>
</dbReference>
<dbReference type="InterPro" id="IPR036388">
    <property type="entry name" value="WH-like_DNA-bd_sf"/>
</dbReference>
<dbReference type="Gene3D" id="1.10.10.10">
    <property type="entry name" value="Winged helix-like DNA-binding domain superfamily/Winged helix DNA-binding domain"/>
    <property type="match status" value="1"/>
</dbReference>
<dbReference type="PANTHER" id="PTHR36766">
    <property type="entry name" value="PLANT BROAD-SPECTRUM MILDEW RESISTANCE PROTEIN RPW8"/>
    <property type="match status" value="1"/>
</dbReference>
<feature type="domain" description="R13L1/DRL21-like LRR repeat region" evidence="9">
    <location>
        <begin position="704"/>
        <end position="831"/>
    </location>
</feature>
<evidence type="ECO:0000259" key="6">
    <source>
        <dbReference type="Pfam" id="PF00931"/>
    </source>
</evidence>
<accession>A0AAV5IR22</accession>
<evidence type="ECO:0000259" key="9">
    <source>
        <dbReference type="Pfam" id="PF25019"/>
    </source>
</evidence>
<organism evidence="10 11">
    <name type="scientific">Rubroshorea leprosula</name>
    <dbReference type="NCBI Taxonomy" id="152421"/>
    <lineage>
        <taxon>Eukaryota</taxon>
        <taxon>Viridiplantae</taxon>
        <taxon>Streptophyta</taxon>
        <taxon>Embryophyta</taxon>
        <taxon>Tracheophyta</taxon>
        <taxon>Spermatophyta</taxon>
        <taxon>Magnoliopsida</taxon>
        <taxon>eudicotyledons</taxon>
        <taxon>Gunneridae</taxon>
        <taxon>Pentapetalae</taxon>
        <taxon>rosids</taxon>
        <taxon>malvids</taxon>
        <taxon>Malvales</taxon>
        <taxon>Dipterocarpaceae</taxon>
        <taxon>Rubroshorea</taxon>
    </lineage>
</organism>
<keyword evidence="4" id="KW-0611">Plant defense</keyword>
<dbReference type="InterPro" id="IPR058922">
    <property type="entry name" value="WHD_DRP"/>
</dbReference>
<gene>
    <name evidence="10" type="ORF">SLEP1_g14769</name>
</gene>
<dbReference type="Gene3D" id="1.10.8.430">
    <property type="entry name" value="Helical domain of apoptotic protease-activating factors"/>
    <property type="match status" value="1"/>
</dbReference>
<feature type="domain" description="NB-ARC" evidence="6">
    <location>
        <begin position="184"/>
        <end position="358"/>
    </location>
</feature>
<dbReference type="AlphaFoldDB" id="A0AAV5IR22"/>
<dbReference type="Gene3D" id="1.20.5.4130">
    <property type="match status" value="1"/>
</dbReference>
<proteinExistence type="predicted"/>
<keyword evidence="1" id="KW-0433">Leucine-rich repeat</keyword>